<dbReference type="Gene3D" id="1.10.540.10">
    <property type="entry name" value="Acyl-CoA dehydrogenase/oxidase, N-terminal domain"/>
    <property type="match status" value="1"/>
</dbReference>
<reference evidence="9 10" key="1">
    <citation type="submission" date="2021-03" db="EMBL/GenBank/DDBJ databases">
        <authorList>
            <person name="Kanchanasin P."/>
            <person name="Saeng-In P."/>
            <person name="Phongsopitanun W."/>
            <person name="Yuki M."/>
            <person name="Kudo T."/>
            <person name="Ohkuma M."/>
            <person name="Tanasupawat S."/>
        </authorList>
    </citation>
    <scope>NUCLEOTIDE SEQUENCE [LARGE SCALE GENOMIC DNA]</scope>
    <source>
        <strain evidence="9 10">L46</strain>
    </source>
</reference>
<comment type="cofactor">
    <cofactor evidence="1 5">
        <name>FAD</name>
        <dbReference type="ChEBI" id="CHEBI:57692"/>
    </cofactor>
</comment>
<keyword evidence="10" id="KW-1185">Reference proteome</keyword>
<dbReference type="Pfam" id="PF00441">
    <property type="entry name" value="Acyl-CoA_dh_1"/>
    <property type="match status" value="1"/>
</dbReference>
<dbReference type="InterPro" id="IPR009100">
    <property type="entry name" value="AcylCoA_DH/oxidase_NM_dom_sf"/>
</dbReference>
<dbReference type="Pfam" id="PF02771">
    <property type="entry name" value="Acyl-CoA_dh_N"/>
    <property type="match status" value="1"/>
</dbReference>
<dbReference type="InterPro" id="IPR037069">
    <property type="entry name" value="AcylCoA_DH/ox_N_sf"/>
</dbReference>
<dbReference type="InterPro" id="IPR036250">
    <property type="entry name" value="AcylCo_DH-like_C"/>
</dbReference>
<dbReference type="PROSITE" id="PS00072">
    <property type="entry name" value="ACYL_COA_DH_1"/>
    <property type="match status" value="1"/>
</dbReference>
<keyword evidence="4 5" id="KW-0274">FAD</keyword>
<dbReference type="InterPro" id="IPR046373">
    <property type="entry name" value="Acyl-CoA_Oxase/DH_mid-dom_sf"/>
</dbReference>
<evidence type="ECO:0000313" key="9">
    <source>
        <dbReference type="EMBL" id="MBO2443556.1"/>
    </source>
</evidence>
<dbReference type="Proteomes" id="UP000666915">
    <property type="component" value="Unassembled WGS sequence"/>
</dbReference>
<dbReference type="Pfam" id="PF02770">
    <property type="entry name" value="Acyl-CoA_dh_M"/>
    <property type="match status" value="1"/>
</dbReference>
<evidence type="ECO:0000256" key="1">
    <source>
        <dbReference type="ARBA" id="ARBA00001974"/>
    </source>
</evidence>
<evidence type="ECO:0000313" key="10">
    <source>
        <dbReference type="Proteomes" id="UP000666915"/>
    </source>
</evidence>
<proteinExistence type="inferred from homology"/>
<evidence type="ECO:0000259" key="6">
    <source>
        <dbReference type="Pfam" id="PF00441"/>
    </source>
</evidence>
<dbReference type="InterPro" id="IPR006091">
    <property type="entry name" value="Acyl-CoA_Oxase/DH_mid-dom"/>
</dbReference>
<dbReference type="PROSITE" id="PS00073">
    <property type="entry name" value="ACYL_COA_DH_2"/>
    <property type="match status" value="1"/>
</dbReference>
<evidence type="ECO:0000259" key="8">
    <source>
        <dbReference type="Pfam" id="PF02771"/>
    </source>
</evidence>
<evidence type="ECO:0000256" key="3">
    <source>
        <dbReference type="ARBA" id="ARBA00022630"/>
    </source>
</evidence>
<gene>
    <name evidence="9" type="ORF">J4557_39120</name>
</gene>
<dbReference type="Gene3D" id="1.20.140.10">
    <property type="entry name" value="Butyryl-CoA Dehydrogenase, subunit A, domain 3"/>
    <property type="match status" value="1"/>
</dbReference>
<dbReference type="PANTHER" id="PTHR43884">
    <property type="entry name" value="ACYL-COA DEHYDROGENASE"/>
    <property type="match status" value="1"/>
</dbReference>
<keyword evidence="3 5" id="KW-0285">Flavoprotein</keyword>
<dbReference type="RefSeq" id="WP_208271863.1">
    <property type="nucleotide sequence ID" value="NZ_BAAAGM010000029.1"/>
</dbReference>
<dbReference type="PIRSF" id="PIRSF016578">
    <property type="entry name" value="HsaA"/>
    <property type="match status" value="1"/>
</dbReference>
<feature type="domain" description="Acyl-CoA oxidase/dehydrogenase middle" evidence="7">
    <location>
        <begin position="122"/>
        <end position="215"/>
    </location>
</feature>
<evidence type="ECO:0000256" key="5">
    <source>
        <dbReference type="RuleBase" id="RU362125"/>
    </source>
</evidence>
<dbReference type="Gene3D" id="2.40.110.10">
    <property type="entry name" value="Butyryl-CoA Dehydrogenase, subunit A, domain 2"/>
    <property type="match status" value="1"/>
</dbReference>
<evidence type="ECO:0000259" key="7">
    <source>
        <dbReference type="Pfam" id="PF02770"/>
    </source>
</evidence>
<dbReference type="EMBL" id="JAGEOK010000034">
    <property type="protein sequence ID" value="MBO2443556.1"/>
    <property type="molecule type" value="Genomic_DNA"/>
</dbReference>
<feature type="domain" description="Acyl-CoA dehydrogenase/oxidase C-terminal" evidence="6">
    <location>
        <begin position="228"/>
        <end position="376"/>
    </location>
</feature>
<protein>
    <submittedName>
        <fullName evidence="9">Acyl-CoA dehydrogenase family protein</fullName>
    </submittedName>
</protein>
<dbReference type="InterPro" id="IPR009075">
    <property type="entry name" value="AcylCo_DH/oxidase_C"/>
</dbReference>
<organism evidence="9 10">
    <name type="scientific">Actinomadura nitritigenes</name>
    <dbReference type="NCBI Taxonomy" id="134602"/>
    <lineage>
        <taxon>Bacteria</taxon>
        <taxon>Bacillati</taxon>
        <taxon>Actinomycetota</taxon>
        <taxon>Actinomycetes</taxon>
        <taxon>Streptosporangiales</taxon>
        <taxon>Thermomonosporaceae</taxon>
        <taxon>Actinomadura</taxon>
    </lineage>
</organism>
<dbReference type="InterPro" id="IPR006089">
    <property type="entry name" value="Acyl-CoA_DH_CS"/>
</dbReference>
<comment type="caution">
    <text evidence="9">The sequence shown here is derived from an EMBL/GenBank/DDBJ whole genome shotgun (WGS) entry which is preliminary data.</text>
</comment>
<accession>A0ABS3RBH4</accession>
<evidence type="ECO:0000256" key="2">
    <source>
        <dbReference type="ARBA" id="ARBA00009347"/>
    </source>
</evidence>
<keyword evidence="5" id="KW-0560">Oxidoreductase</keyword>
<dbReference type="SUPFAM" id="SSF47203">
    <property type="entry name" value="Acyl-CoA dehydrogenase C-terminal domain-like"/>
    <property type="match status" value="1"/>
</dbReference>
<dbReference type="PANTHER" id="PTHR43884:SF12">
    <property type="entry name" value="ISOVALERYL-COA DEHYDROGENASE, MITOCHONDRIAL-RELATED"/>
    <property type="match status" value="1"/>
</dbReference>
<feature type="domain" description="Acyl-CoA dehydrogenase/oxidase N-terminal" evidence="8">
    <location>
        <begin position="6"/>
        <end position="116"/>
    </location>
</feature>
<evidence type="ECO:0000256" key="4">
    <source>
        <dbReference type="ARBA" id="ARBA00022827"/>
    </source>
</evidence>
<sequence length="384" mass="41622">MDFELTEEQRLFRDTLRDFVDREIRPVAREWEAADRYPAEIVETMKGLGLFGLTVPEEYGGLGADMVSFALVFEEISKGWMGIAGILGSHSLSCWMIARHGTAEQKARFLPDLAAGRRRTGIALTEPGAGTDLQGIATTARRDGGHYVIDGRKTWITNARHAGPLPVLVKTDPSASPVHRGMSVLLVEDGFEVLRDLPKLGYKGTESCEIVFDGVRVPAGNLLGGAEGRGMQQVLSGLETGRINVAARSLGIAQAAYDEALRYAARREAFGRPIQDFQAIQLKIADMAIKVQAARLLVYWAASRADAGDRVDMHAGMAKTFASEAAVDCALASMQVHGGYGYSKEFTVERLYRDAPLMSIGEGTNDIMRTVIAKALTSGQETVG</sequence>
<name>A0ABS3RBH4_9ACTN</name>
<comment type="similarity">
    <text evidence="2 5">Belongs to the acyl-CoA dehydrogenase family.</text>
</comment>
<dbReference type="SUPFAM" id="SSF56645">
    <property type="entry name" value="Acyl-CoA dehydrogenase NM domain-like"/>
    <property type="match status" value="1"/>
</dbReference>
<dbReference type="InterPro" id="IPR013786">
    <property type="entry name" value="AcylCoA_DH/ox_N"/>
</dbReference>